<keyword evidence="3" id="KW-1185">Reference proteome</keyword>
<protein>
    <submittedName>
        <fullName evidence="2">Uncharacterized protein</fullName>
    </submittedName>
</protein>
<accession>A0A9Q3IZG5</accession>
<reference evidence="2" key="1">
    <citation type="submission" date="2021-03" db="EMBL/GenBank/DDBJ databases">
        <title>Draft genome sequence of rust myrtle Austropuccinia psidii MF-1, a brazilian biotype.</title>
        <authorList>
            <person name="Quecine M.C."/>
            <person name="Pachon D.M.R."/>
            <person name="Bonatelli M.L."/>
            <person name="Correr F.H."/>
            <person name="Franceschini L.M."/>
            <person name="Leite T.F."/>
            <person name="Margarido G.R.A."/>
            <person name="Almeida C.A."/>
            <person name="Ferrarezi J.A."/>
            <person name="Labate C.A."/>
        </authorList>
    </citation>
    <scope>NUCLEOTIDE SEQUENCE</scope>
    <source>
        <strain evidence="2">MF-1</strain>
    </source>
</reference>
<dbReference type="Proteomes" id="UP000765509">
    <property type="component" value="Unassembled WGS sequence"/>
</dbReference>
<dbReference type="AlphaFoldDB" id="A0A9Q3IZG5"/>
<sequence length="91" mass="10513">MKEIKCWNPNKNSNLLEEIAASIKDNQEAIQAIEKYWHMEEEFPSSPHQTSSSRPYKPMATSSKAHHSSLVVFSRRQGAQGKKQSFFQPYE</sequence>
<dbReference type="EMBL" id="AVOT02059113">
    <property type="protein sequence ID" value="MBW0552824.1"/>
    <property type="molecule type" value="Genomic_DNA"/>
</dbReference>
<evidence type="ECO:0000313" key="3">
    <source>
        <dbReference type="Proteomes" id="UP000765509"/>
    </source>
</evidence>
<name>A0A9Q3IZG5_9BASI</name>
<feature type="region of interest" description="Disordered" evidence="1">
    <location>
        <begin position="41"/>
        <end position="69"/>
    </location>
</feature>
<proteinExistence type="predicted"/>
<evidence type="ECO:0000256" key="1">
    <source>
        <dbReference type="SAM" id="MobiDB-lite"/>
    </source>
</evidence>
<organism evidence="2 3">
    <name type="scientific">Austropuccinia psidii MF-1</name>
    <dbReference type="NCBI Taxonomy" id="1389203"/>
    <lineage>
        <taxon>Eukaryota</taxon>
        <taxon>Fungi</taxon>
        <taxon>Dikarya</taxon>
        <taxon>Basidiomycota</taxon>
        <taxon>Pucciniomycotina</taxon>
        <taxon>Pucciniomycetes</taxon>
        <taxon>Pucciniales</taxon>
        <taxon>Sphaerophragmiaceae</taxon>
        <taxon>Austropuccinia</taxon>
    </lineage>
</organism>
<evidence type="ECO:0000313" key="2">
    <source>
        <dbReference type="EMBL" id="MBW0552824.1"/>
    </source>
</evidence>
<comment type="caution">
    <text evidence="2">The sequence shown here is derived from an EMBL/GenBank/DDBJ whole genome shotgun (WGS) entry which is preliminary data.</text>
</comment>
<gene>
    <name evidence="2" type="ORF">O181_092539</name>
</gene>